<gene>
    <name evidence="7" type="ORF">A2161_01045</name>
</gene>
<dbReference type="SMART" id="SM01086">
    <property type="entry name" value="ClpB_D2-small"/>
    <property type="match status" value="1"/>
</dbReference>
<dbReference type="InterPro" id="IPR027417">
    <property type="entry name" value="P-loop_NTPase"/>
</dbReference>
<accession>A0A1F7S0U7</accession>
<evidence type="ECO:0000256" key="1">
    <source>
        <dbReference type="ARBA" id="ARBA00022741"/>
    </source>
</evidence>
<dbReference type="InterPro" id="IPR019489">
    <property type="entry name" value="Clp_ATPase_C"/>
</dbReference>
<reference evidence="7 8" key="1">
    <citation type="journal article" date="2016" name="Nat. Commun.">
        <title>Thousands of microbial genomes shed light on interconnected biogeochemical processes in an aquifer system.</title>
        <authorList>
            <person name="Anantharaman K."/>
            <person name="Brown C.T."/>
            <person name="Hug L.A."/>
            <person name="Sharon I."/>
            <person name="Castelle C.J."/>
            <person name="Probst A.J."/>
            <person name="Thomas B.C."/>
            <person name="Singh A."/>
            <person name="Wilkins M.J."/>
            <person name="Karaoz U."/>
            <person name="Brodie E.L."/>
            <person name="Williams K.H."/>
            <person name="Hubbard S.S."/>
            <person name="Banfield J.F."/>
        </authorList>
    </citation>
    <scope>NUCLEOTIDE SEQUENCE [LARGE SCALE GENOMIC DNA]</scope>
</reference>
<feature type="domain" description="Clp ATPase C-terminal" evidence="6">
    <location>
        <begin position="201"/>
        <end position="285"/>
    </location>
</feature>
<evidence type="ECO:0000256" key="2">
    <source>
        <dbReference type="ARBA" id="ARBA00022840"/>
    </source>
</evidence>
<evidence type="ECO:0008006" key="9">
    <source>
        <dbReference type="Google" id="ProtNLM"/>
    </source>
</evidence>
<sequence length="349" mass="39633">FLRCKISKNTSGYPVRKSNVLLVGSSGTGKTLLAQTIATYMDLPFIIIDATILSNYESSRSNTESILKILYTRVGDDIELAEHGIVFIDEIDKIKKIHGQNDSAGEKIQQGLLKLLEGSKLEFSVPGVLDRPISIDTRNILFICAGTFVGLEDIVRDRLKYERWVERDTLLMKTESEDLIKYGMIPELVARIPLIAPLHDLSVSDLYRIISEPKDSLLNEYKILFEQYGVDLNFAQDALEQIARESLKTGNGARGLRLIFEIVLLNYMYNKNYGNNTLLIDSIIVENEVNRERKKDELKNQLKSTEQLLQKCLKELEILGTRAPAHLMNKTKGLEAKIQELNKQLNQYP</sequence>
<dbReference type="Pfam" id="PF10431">
    <property type="entry name" value="ClpB_D2-small"/>
    <property type="match status" value="1"/>
</dbReference>
<dbReference type="GO" id="GO:0016887">
    <property type="term" value="F:ATP hydrolysis activity"/>
    <property type="evidence" value="ECO:0007669"/>
    <property type="project" value="InterPro"/>
</dbReference>
<evidence type="ECO:0000259" key="5">
    <source>
        <dbReference type="SMART" id="SM00382"/>
    </source>
</evidence>
<dbReference type="SUPFAM" id="SSF52540">
    <property type="entry name" value="P-loop containing nucleoside triphosphate hydrolases"/>
    <property type="match status" value="1"/>
</dbReference>
<dbReference type="Proteomes" id="UP000179266">
    <property type="component" value="Unassembled WGS sequence"/>
</dbReference>
<dbReference type="InterPro" id="IPR003959">
    <property type="entry name" value="ATPase_AAA_core"/>
</dbReference>
<dbReference type="PANTHER" id="PTHR48102">
    <property type="entry name" value="ATP-DEPENDENT CLP PROTEASE ATP-BINDING SUBUNIT CLPX-LIKE, MITOCHONDRIAL-RELATED"/>
    <property type="match status" value="1"/>
</dbReference>
<keyword evidence="3" id="KW-0143">Chaperone</keyword>
<keyword evidence="2" id="KW-0067">ATP-binding</keyword>
<dbReference type="InterPro" id="IPR050052">
    <property type="entry name" value="ATP-dep_Clp_protease_ClpX"/>
</dbReference>
<dbReference type="PANTHER" id="PTHR48102:SF7">
    <property type="entry name" value="ATP-DEPENDENT CLP PROTEASE ATP-BINDING SUBUNIT CLPX-LIKE, MITOCHONDRIAL"/>
    <property type="match status" value="1"/>
</dbReference>
<evidence type="ECO:0000259" key="6">
    <source>
        <dbReference type="SMART" id="SM01086"/>
    </source>
</evidence>
<feature type="domain" description="AAA+ ATPase" evidence="5">
    <location>
        <begin position="16"/>
        <end position="169"/>
    </location>
</feature>
<dbReference type="Pfam" id="PF07724">
    <property type="entry name" value="AAA_2"/>
    <property type="match status" value="1"/>
</dbReference>
<dbReference type="Gene3D" id="1.10.8.60">
    <property type="match status" value="1"/>
</dbReference>
<dbReference type="AlphaFoldDB" id="A0A1F7S0U7"/>
<evidence type="ECO:0000313" key="7">
    <source>
        <dbReference type="EMBL" id="OGL47443.1"/>
    </source>
</evidence>
<protein>
    <recommendedName>
        <fullName evidence="9">AAA+ ATPase domain-containing protein</fullName>
    </recommendedName>
</protein>
<evidence type="ECO:0000313" key="8">
    <source>
        <dbReference type="Proteomes" id="UP000179266"/>
    </source>
</evidence>
<proteinExistence type="predicted"/>
<dbReference type="InterPro" id="IPR003593">
    <property type="entry name" value="AAA+_ATPase"/>
</dbReference>
<evidence type="ECO:0000256" key="4">
    <source>
        <dbReference type="SAM" id="Coils"/>
    </source>
</evidence>
<dbReference type="GO" id="GO:0005524">
    <property type="term" value="F:ATP binding"/>
    <property type="evidence" value="ECO:0007669"/>
    <property type="project" value="UniProtKB-KW"/>
</dbReference>
<comment type="caution">
    <text evidence="7">The sequence shown here is derived from an EMBL/GenBank/DDBJ whole genome shotgun (WGS) entry which is preliminary data.</text>
</comment>
<dbReference type="Gene3D" id="3.40.50.300">
    <property type="entry name" value="P-loop containing nucleotide triphosphate hydrolases"/>
    <property type="match status" value="1"/>
</dbReference>
<keyword evidence="1" id="KW-0547">Nucleotide-binding</keyword>
<name>A0A1F7S0U7_9BACT</name>
<feature type="non-terminal residue" evidence="7">
    <location>
        <position position="1"/>
    </location>
</feature>
<keyword evidence="4" id="KW-0175">Coiled coil</keyword>
<dbReference type="EMBL" id="MGDD01000073">
    <property type="protein sequence ID" value="OGL47443.1"/>
    <property type="molecule type" value="Genomic_DNA"/>
</dbReference>
<dbReference type="GO" id="GO:0051603">
    <property type="term" value="P:proteolysis involved in protein catabolic process"/>
    <property type="evidence" value="ECO:0007669"/>
    <property type="project" value="TreeGrafter"/>
</dbReference>
<feature type="coiled-coil region" evidence="4">
    <location>
        <begin position="288"/>
        <end position="315"/>
    </location>
</feature>
<organism evidence="7 8">
    <name type="scientific">Candidatus Schekmanbacteria bacterium RBG_13_48_7</name>
    <dbReference type="NCBI Taxonomy" id="1817878"/>
    <lineage>
        <taxon>Bacteria</taxon>
        <taxon>Candidatus Schekmaniibacteriota</taxon>
    </lineage>
</organism>
<evidence type="ECO:0000256" key="3">
    <source>
        <dbReference type="ARBA" id="ARBA00023186"/>
    </source>
</evidence>
<dbReference type="SMART" id="SM00382">
    <property type="entry name" value="AAA"/>
    <property type="match status" value="1"/>
</dbReference>